<dbReference type="EMBL" id="BT141274">
    <property type="protein sequence ID" value="AFK41068.1"/>
    <property type="molecule type" value="mRNA"/>
</dbReference>
<protein>
    <recommendedName>
        <fullName evidence="8">PGG domain-containing protein</fullName>
    </recommendedName>
</protein>
<organism evidence="9">
    <name type="scientific">Lotus japonicus</name>
    <name type="common">Lotus corniculatus var. japonicus</name>
    <dbReference type="NCBI Taxonomy" id="34305"/>
    <lineage>
        <taxon>Eukaryota</taxon>
        <taxon>Viridiplantae</taxon>
        <taxon>Streptophyta</taxon>
        <taxon>Embryophyta</taxon>
        <taxon>Tracheophyta</taxon>
        <taxon>Spermatophyta</taxon>
        <taxon>Magnoliopsida</taxon>
        <taxon>eudicotyledons</taxon>
        <taxon>Gunneridae</taxon>
        <taxon>Pentapetalae</taxon>
        <taxon>rosids</taxon>
        <taxon>fabids</taxon>
        <taxon>Fabales</taxon>
        <taxon>Fabaceae</taxon>
        <taxon>Papilionoideae</taxon>
        <taxon>50 kb inversion clade</taxon>
        <taxon>NPAAA clade</taxon>
        <taxon>Hologalegina</taxon>
        <taxon>robinioid clade</taxon>
        <taxon>Loteae</taxon>
        <taxon>Lotus</taxon>
    </lineage>
</organism>
<evidence type="ECO:0000256" key="1">
    <source>
        <dbReference type="ARBA" id="ARBA00004141"/>
    </source>
</evidence>
<dbReference type="AlphaFoldDB" id="I3SLC6"/>
<accession>I3SLC6</accession>
<name>I3SLC6_LOTJA</name>
<evidence type="ECO:0000259" key="8">
    <source>
        <dbReference type="Pfam" id="PF13962"/>
    </source>
</evidence>
<keyword evidence="3" id="KW-0677">Repeat</keyword>
<sequence>MNTHMEIGGEERAPPKKGWAKFLGWVENCLKDEDKLKWVENMRGSLSLMASIIATMTFQLATNPPGGVFQANGGNLVDDIISCLDNDTIQCPGEAILAVVYEDTYTHFLISNTISFVASPSLCLLLVSGIPLKHRFVIWGLSIGMCITITSLALTYMFAASMVTPNPVWERADSMFELVLKIWIVLLGVVVFSSSYECFTVRLNGSINVLARQQYKYNKKRTSQQLTSFLMVGCRYE</sequence>
<evidence type="ECO:0000256" key="4">
    <source>
        <dbReference type="ARBA" id="ARBA00022989"/>
    </source>
</evidence>
<reference evidence="9" key="1">
    <citation type="submission" date="2012-05" db="EMBL/GenBank/DDBJ databases">
        <authorList>
            <person name="Krishnakumar V."/>
            <person name="Cheung F."/>
            <person name="Xiao Y."/>
            <person name="Chan A."/>
            <person name="Moskal W.A."/>
            <person name="Town C.D."/>
        </authorList>
    </citation>
    <scope>NUCLEOTIDE SEQUENCE</scope>
</reference>
<evidence type="ECO:0000313" key="9">
    <source>
        <dbReference type="EMBL" id="AFK41068.1"/>
    </source>
</evidence>
<evidence type="ECO:0000256" key="2">
    <source>
        <dbReference type="ARBA" id="ARBA00022692"/>
    </source>
</evidence>
<evidence type="ECO:0000256" key="6">
    <source>
        <dbReference type="ARBA" id="ARBA00023136"/>
    </source>
</evidence>
<dbReference type="PANTHER" id="PTHR24186">
    <property type="entry name" value="PROTEIN PHOSPHATASE 1 REGULATORY SUBUNIT"/>
    <property type="match status" value="1"/>
</dbReference>
<evidence type="ECO:0000256" key="3">
    <source>
        <dbReference type="ARBA" id="ARBA00022737"/>
    </source>
</evidence>
<dbReference type="GO" id="GO:0005886">
    <property type="term" value="C:plasma membrane"/>
    <property type="evidence" value="ECO:0007669"/>
    <property type="project" value="TreeGrafter"/>
</dbReference>
<evidence type="ECO:0000256" key="5">
    <source>
        <dbReference type="ARBA" id="ARBA00023043"/>
    </source>
</evidence>
<keyword evidence="6 7" id="KW-0472">Membrane</keyword>
<dbReference type="Pfam" id="PF13962">
    <property type="entry name" value="PGG"/>
    <property type="match status" value="1"/>
</dbReference>
<dbReference type="InterPro" id="IPR026961">
    <property type="entry name" value="PGG_dom"/>
</dbReference>
<dbReference type="PANTHER" id="PTHR24186:SF37">
    <property type="entry name" value="PGG DOMAIN-CONTAINING PROTEIN"/>
    <property type="match status" value="1"/>
</dbReference>
<feature type="transmembrane region" description="Helical" evidence="7">
    <location>
        <begin position="136"/>
        <end position="158"/>
    </location>
</feature>
<keyword evidence="5" id="KW-0040">ANK repeat</keyword>
<feature type="transmembrane region" description="Helical" evidence="7">
    <location>
        <begin position="108"/>
        <end position="127"/>
    </location>
</feature>
<feature type="transmembrane region" description="Helical" evidence="7">
    <location>
        <begin position="45"/>
        <end position="62"/>
    </location>
</feature>
<keyword evidence="4 7" id="KW-1133">Transmembrane helix</keyword>
<comment type="subcellular location">
    <subcellularLocation>
        <location evidence="1">Membrane</location>
        <topology evidence="1">Multi-pass membrane protein</topology>
    </subcellularLocation>
</comment>
<proteinExistence type="evidence at transcript level"/>
<feature type="transmembrane region" description="Helical" evidence="7">
    <location>
        <begin position="178"/>
        <end position="196"/>
    </location>
</feature>
<feature type="domain" description="PGG" evidence="8">
    <location>
        <begin position="37"/>
        <end position="160"/>
    </location>
</feature>
<evidence type="ECO:0000256" key="7">
    <source>
        <dbReference type="SAM" id="Phobius"/>
    </source>
</evidence>
<keyword evidence="2 7" id="KW-0812">Transmembrane</keyword>